<dbReference type="Pfam" id="PF03392">
    <property type="entry name" value="OS-D"/>
    <property type="match status" value="1"/>
</dbReference>
<name>B7TVH8_SOLIN</name>
<evidence type="ECO:0000313" key="1">
    <source>
        <dbReference type="EMBL" id="ACJ64058.1"/>
    </source>
</evidence>
<dbReference type="PANTHER" id="PTHR11257:SF13">
    <property type="entry name" value="GEO07322P1"/>
    <property type="match status" value="1"/>
</dbReference>
<sequence>MNVLMCVFGEELELYPREIDDIDVLKILSDDAWRRRAEDCYFKRVPCAKEKQYLSDIFKDMLKTKCEKCTEKQKKLVKTATEWYEQNEPDTWKLILEDAHS</sequence>
<dbReference type="SUPFAM" id="SSF100910">
    <property type="entry name" value="Chemosensory protein Csp2"/>
    <property type="match status" value="1"/>
</dbReference>
<dbReference type="EMBL" id="FJ387501">
    <property type="protein sequence ID" value="ACJ64058.1"/>
    <property type="molecule type" value="mRNA"/>
</dbReference>
<dbReference type="InterPro" id="IPR005055">
    <property type="entry name" value="A10/PebIII"/>
</dbReference>
<dbReference type="PANTHER" id="PTHR11257">
    <property type="entry name" value="CHEMOSENSORY PROTEIN-RELATED"/>
    <property type="match status" value="1"/>
</dbReference>
<reference evidence="1" key="1">
    <citation type="submission" date="2008-10" db="EMBL/GenBank/DDBJ databases">
        <authorList>
            <person name="Xu Y.-L."/>
            <person name="He P."/>
            <person name="Zhang L."/>
            <person name="Dong S.-L."/>
            <person name="Li F."/>
        </authorList>
    </citation>
    <scope>NUCLEOTIDE SEQUENCE</scope>
    <source>
        <tissue evidence="1">Head with antenna</tissue>
    </source>
</reference>
<dbReference type="InterPro" id="IPR036682">
    <property type="entry name" value="OS_D_A10/PebIII_sf"/>
</dbReference>
<reference evidence="1" key="2">
    <citation type="journal article" date="2009" name="BMC Genomics">
        <title>Large-scale identification of odorant-binding proteins and chemosensory proteins from expressed sequence tags in insects.</title>
        <authorList>
            <person name="Xu Y.L."/>
            <person name="He P."/>
            <person name="Zhang L."/>
            <person name="Fang S.Q."/>
            <person name="Dong S.L."/>
            <person name="Zhang Y.J."/>
            <person name="Li F."/>
        </authorList>
    </citation>
    <scope>NUCLEOTIDE SEQUENCE</scope>
    <source>
        <tissue evidence="1">Head with antenna</tissue>
    </source>
</reference>
<accession>B7TVH8</accession>
<protein>
    <submittedName>
        <fullName evidence="1">Putative chemosensory protein CSP10</fullName>
    </submittedName>
</protein>
<dbReference type="AlphaFoldDB" id="B7TVH8"/>
<proteinExistence type="evidence at transcript level"/>
<organism evidence="1">
    <name type="scientific">Solenopsis invicta</name>
    <name type="common">Red imported fire ant</name>
    <name type="synonym">Solenopsis wagneri</name>
    <dbReference type="NCBI Taxonomy" id="13686"/>
    <lineage>
        <taxon>Eukaryota</taxon>
        <taxon>Metazoa</taxon>
        <taxon>Ecdysozoa</taxon>
        <taxon>Arthropoda</taxon>
        <taxon>Hexapoda</taxon>
        <taxon>Insecta</taxon>
        <taxon>Pterygota</taxon>
        <taxon>Neoptera</taxon>
        <taxon>Endopterygota</taxon>
        <taxon>Hymenoptera</taxon>
        <taxon>Apocrita</taxon>
        <taxon>Aculeata</taxon>
        <taxon>Formicoidea</taxon>
        <taxon>Formicidae</taxon>
        <taxon>Myrmicinae</taxon>
        <taxon>Solenopsis</taxon>
    </lineage>
</organism>
<dbReference type="Gene3D" id="1.10.2080.10">
    <property type="entry name" value="Insect odorant-binding protein A10/Ejaculatory bulb-specific protein 3"/>
    <property type="match status" value="1"/>
</dbReference>